<name>A0AAN6X9E6_9PEZI</name>
<evidence type="ECO:0000313" key="3">
    <source>
        <dbReference type="Proteomes" id="UP001303160"/>
    </source>
</evidence>
<evidence type="ECO:0000313" key="2">
    <source>
        <dbReference type="EMBL" id="KAK4196121.1"/>
    </source>
</evidence>
<dbReference type="AlphaFoldDB" id="A0AAN6X9E6"/>
<reference evidence="2" key="1">
    <citation type="journal article" date="2023" name="Mol. Phylogenet. Evol.">
        <title>Genome-scale phylogeny and comparative genomics of the fungal order Sordariales.</title>
        <authorList>
            <person name="Hensen N."/>
            <person name="Bonometti L."/>
            <person name="Westerberg I."/>
            <person name="Brannstrom I.O."/>
            <person name="Guillou S."/>
            <person name="Cros-Aarteil S."/>
            <person name="Calhoun S."/>
            <person name="Haridas S."/>
            <person name="Kuo A."/>
            <person name="Mondo S."/>
            <person name="Pangilinan J."/>
            <person name="Riley R."/>
            <person name="LaButti K."/>
            <person name="Andreopoulos B."/>
            <person name="Lipzen A."/>
            <person name="Chen C."/>
            <person name="Yan M."/>
            <person name="Daum C."/>
            <person name="Ng V."/>
            <person name="Clum A."/>
            <person name="Steindorff A."/>
            <person name="Ohm R.A."/>
            <person name="Martin F."/>
            <person name="Silar P."/>
            <person name="Natvig D.O."/>
            <person name="Lalanne C."/>
            <person name="Gautier V."/>
            <person name="Ament-Velasquez S.L."/>
            <person name="Kruys A."/>
            <person name="Hutchinson M.I."/>
            <person name="Powell A.J."/>
            <person name="Barry K."/>
            <person name="Miller A.N."/>
            <person name="Grigoriev I.V."/>
            <person name="Debuchy R."/>
            <person name="Gladieux P."/>
            <person name="Hiltunen Thoren M."/>
            <person name="Johannesson H."/>
        </authorList>
    </citation>
    <scope>NUCLEOTIDE SEQUENCE</scope>
    <source>
        <strain evidence="2">CBS 315.58</strain>
    </source>
</reference>
<proteinExistence type="predicted"/>
<dbReference type="Proteomes" id="UP001303160">
    <property type="component" value="Unassembled WGS sequence"/>
</dbReference>
<accession>A0AAN6X9E6</accession>
<protein>
    <submittedName>
        <fullName evidence="2">Uncharacterized protein</fullName>
    </submittedName>
</protein>
<organism evidence="2 3">
    <name type="scientific">Triangularia verruculosa</name>
    <dbReference type="NCBI Taxonomy" id="2587418"/>
    <lineage>
        <taxon>Eukaryota</taxon>
        <taxon>Fungi</taxon>
        <taxon>Dikarya</taxon>
        <taxon>Ascomycota</taxon>
        <taxon>Pezizomycotina</taxon>
        <taxon>Sordariomycetes</taxon>
        <taxon>Sordariomycetidae</taxon>
        <taxon>Sordariales</taxon>
        <taxon>Podosporaceae</taxon>
        <taxon>Triangularia</taxon>
    </lineage>
</organism>
<gene>
    <name evidence="2" type="ORF">QBC40DRAFT_352037</name>
</gene>
<keyword evidence="3" id="KW-1185">Reference proteome</keyword>
<sequence length="368" mass="42929">MAYKYNHPPEEFTLEELMYPSDDSLRDPLTRQPVLTAQENVDPEHIKRLRALWDPQPLGNRRKKDLDRIDAENTFMRSQLDIAVKFIEESHKTRDLPAAIKALVQSRQKSAKTTAEELKARIHDVYSERYTGPGAPFNPAMLRFLDPIRKMLDLDDPNAAKEAYNSVVFLSSRWYDRDSDHRYESGYSSDDFYDDEDDFDSESETGESEAAGPQPARLKDIVDDNEYIRAKFPIKEHDDLLDKLFVEVIKKRTEDGKRWGWRDRLCDLNNEADDLLSEIGVKHWFPKSRELLQKIEEANSTKEMLVYEPSRRTQKRVYEEDWGAGRGWNCNPKLLFVVTYRPVLSSLSQHTGWHIPNQIQTCLGRSET</sequence>
<feature type="region of interest" description="Disordered" evidence="1">
    <location>
        <begin position="186"/>
        <end position="215"/>
    </location>
</feature>
<comment type="caution">
    <text evidence="2">The sequence shown here is derived from an EMBL/GenBank/DDBJ whole genome shotgun (WGS) entry which is preliminary data.</text>
</comment>
<feature type="compositionally biased region" description="Acidic residues" evidence="1">
    <location>
        <begin position="191"/>
        <end position="207"/>
    </location>
</feature>
<dbReference type="EMBL" id="MU863993">
    <property type="protein sequence ID" value="KAK4196121.1"/>
    <property type="molecule type" value="Genomic_DNA"/>
</dbReference>
<reference evidence="2" key="2">
    <citation type="submission" date="2023-05" db="EMBL/GenBank/DDBJ databases">
        <authorList>
            <consortium name="Lawrence Berkeley National Laboratory"/>
            <person name="Steindorff A."/>
            <person name="Hensen N."/>
            <person name="Bonometti L."/>
            <person name="Westerberg I."/>
            <person name="Brannstrom I.O."/>
            <person name="Guillou S."/>
            <person name="Cros-Aarteil S."/>
            <person name="Calhoun S."/>
            <person name="Haridas S."/>
            <person name="Kuo A."/>
            <person name="Mondo S."/>
            <person name="Pangilinan J."/>
            <person name="Riley R."/>
            <person name="Labutti K."/>
            <person name="Andreopoulos B."/>
            <person name="Lipzen A."/>
            <person name="Chen C."/>
            <person name="Yanf M."/>
            <person name="Daum C."/>
            <person name="Ng V."/>
            <person name="Clum A."/>
            <person name="Ohm R."/>
            <person name="Martin F."/>
            <person name="Silar P."/>
            <person name="Natvig D."/>
            <person name="Lalanne C."/>
            <person name="Gautier V."/>
            <person name="Ament-Velasquez S.L."/>
            <person name="Kruys A."/>
            <person name="Hutchinson M.I."/>
            <person name="Powell A.J."/>
            <person name="Barry K."/>
            <person name="Miller A.N."/>
            <person name="Grigoriev I.V."/>
            <person name="Debuchy R."/>
            <person name="Gladieux P."/>
            <person name="Thoren M.H."/>
            <person name="Johannesson H."/>
        </authorList>
    </citation>
    <scope>NUCLEOTIDE SEQUENCE</scope>
    <source>
        <strain evidence="2">CBS 315.58</strain>
    </source>
</reference>
<evidence type="ECO:0000256" key="1">
    <source>
        <dbReference type="SAM" id="MobiDB-lite"/>
    </source>
</evidence>